<reference evidence="2 3" key="1">
    <citation type="submission" date="2024-07" db="EMBL/GenBank/DDBJ databases">
        <title>Section-level genome sequencing and comparative genomics of Aspergillus sections Usti and Cavernicolus.</title>
        <authorList>
            <consortium name="Lawrence Berkeley National Laboratory"/>
            <person name="Nybo J.L."/>
            <person name="Vesth T.C."/>
            <person name="Theobald S."/>
            <person name="Frisvad J.C."/>
            <person name="Larsen T.O."/>
            <person name="Kjaerboelling I."/>
            <person name="Rothschild-Mancinelli K."/>
            <person name="Lyhne E.K."/>
            <person name="Kogle M.E."/>
            <person name="Barry K."/>
            <person name="Clum A."/>
            <person name="Na H."/>
            <person name="Ledsgaard L."/>
            <person name="Lin J."/>
            <person name="Lipzen A."/>
            <person name="Kuo A."/>
            <person name="Riley R."/>
            <person name="Mondo S."/>
            <person name="Labutti K."/>
            <person name="Haridas S."/>
            <person name="Pangalinan J."/>
            <person name="Salamov A.A."/>
            <person name="Simmons B.A."/>
            <person name="Magnuson J.K."/>
            <person name="Chen J."/>
            <person name="Drula E."/>
            <person name="Henrissat B."/>
            <person name="Wiebenga A."/>
            <person name="Lubbers R.J."/>
            <person name="Gomes A.C."/>
            <person name="Makela M.R."/>
            <person name="Stajich J."/>
            <person name="Grigoriev I.V."/>
            <person name="Mortensen U.H."/>
            <person name="De Vries R.P."/>
            <person name="Baker S.E."/>
            <person name="Andersen M.R."/>
        </authorList>
    </citation>
    <scope>NUCLEOTIDE SEQUENCE [LARGE SCALE GENOMIC DNA]</scope>
    <source>
        <strain evidence="2 3">CBS 209.92</strain>
    </source>
</reference>
<accession>A0ABR4G869</accession>
<evidence type="ECO:0000313" key="2">
    <source>
        <dbReference type="EMBL" id="KAL2795222.1"/>
    </source>
</evidence>
<gene>
    <name evidence="2" type="ORF">BJX66DRAFT_337223</name>
</gene>
<keyword evidence="1" id="KW-0812">Transmembrane</keyword>
<organism evidence="2 3">
    <name type="scientific">Aspergillus keveii</name>
    <dbReference type="NCBI Taxonomy" id="714993"/>
    <lineage>
        <taxon>Eukaryota</taxon>
        <taxon>Fungi</taxon>
        <taxon>Dikarya</taxon>
        <taxon>Ascomycota</taxon>
        <taxon>Pezizomycotina</taxon>
        <taxon>Eurotiomycetes</taxon>
        <taxon>Eurotiomycetidae</taxon>
        <taxon>Eurotiales</taxon>
        <taxon>Aspergillaceae</taxon>
        <taxon>Aspergillus</taxon>
        <taxon>Aspergillus subgen. Nidulantes</taxon>
    </lineage>
</organism>
<keyword evidence="1" id="KW-0472">Membrane</keyword>
<protein>
    <submittedName>
        <fullName evidence="2">Uncharacterized protein</fullName>
    </submittedName>
</protein>
<sequence>MNTTRPAHCATQNYTGSTDLPYEYYCSLPLMQANSASLDPLPALRGCCEDPDENLALYGRNNCQAYCNATEETVPDLRDCLMRLLRSREVLEFGCEGTEENAAGRGRGGALGWAGYLVVGLAVVGVLGG</sequence>
<name>A0ABR4G869_9EURO</name>
<keyword evidence="3" id="KW-1185">Reference proteome</keyword>
<dbReference type="Proteomes" id="UP001610563">
    <property type="component" value="Unassembled WGS sequence"/>
</dbReference>
<evidence type="ECO:0000256" key="1">
    <source>
        <dbReference type="SAM" id="Phobius"/>
    </source>
</evidence>
<keyword evidence="1" id="KW-1133">Transmembrane helix</keyword>
<dbReference type="EMBL" id="JBFTWV010000037">
    <property type="protein sequence ID" value="KAL2795222.1"/>
    <property type="molecule type" value="Genomic_DNA"/>
</dbReference>
<feature type="transmembrane region" description="Helical" evidence="1">
    <location>
        <begin position="110"/>
        <end position="128"/>
    </location>
</feature>
<evidence type="ECO:0000313" key="3">
    <source>
        <dbReference type="Proteomes" id="UP001610563"/>
    </source>
</evidence>
<comment type="caution">
    <text evidence="2">The sequence shown here is derived from an EMBL/GenBank/DDBJ whole genome shotgun (WGS) entry which is preliminary data.</text>
</comment>
<proteinExistence type="predicted"/>